<dbReference type="Gene3D" id="3.40.50.12780">
    <property type="entry name" value="N-terminal domain of ligase-like"/>
    <property type="match status" value="2"/>
</dbReference>
<accession>A0A2M9XC15</accession>
<dbReference type="AlphaFoldDB" id="A0A2M9XC15"/>
<protein>
    <submittedName>
        <fullName evidence="2">Long-chain fatty acid--CoA ligase</fullName>
    </submittedName>
</protein>
<dbReference type="Pfam" id="PF23562">
    <property type="entry name" value="AMP-binding_C_3"/>
    <property type="match status" value="1"/>
</dbReference>
<feature type="domain" description="AMP-dependent synthetase/ligase" evidence="1">
    <location>
        <begin position="13"/>
        <end position="461"/>
    </location>
</feature>
<keyword evidence="2" id="KW-0436">Ligase</keyword>
<evidence type="ECO:0000313" key="3">
    <source>
        <dbReference type="Proteomes" id="UP000232196"/>
    </source>
</evidence>
<dbReference type="EMBL" id="NPDN01000006">
    <property type="protein sequence ID" value="PJZ25220.1"/>
    <property type="molecule type" value="Genomic_DNA"/>
</dbReference>
<dbReference type="GO" id="GO:0016874">
    <property type="term" value="F:ligase activity"/>
    <property type="evidence" value="ECO:0007669"/>
    <property type="project" value="UniProtKB-KW"/>
</dbReference>
<organism evidence="2 3">
    <name type="scientific">Leptospira hartskeerlii</name>
    <dbReference type="NCBI Taxonomy" id="2023177"/>
    <lineage>
        <taxon>Bacteria</taxon>
        <taxon>Pseudomonadati</taxon>
        <taxon>Spirochaetota</taxon>
        <taxon>Spirochaetia</taxon>
        <taxon>Leptospirales</taxon>
        <taxon>Leptospiraceae</taxon>
        <taxon>Leptospira</taxon>
    </lineage>
</organism>
<dbReference type="InterPro" id="IPR000873">
    <property type="entry name" value="AMP-dep_synth/lig_dom"/>
</dbReference>
<dbReference type="PROSITE" id="PS00455">
    <property type="entry name" value="AMP_BINDING"/>
    <property type="match status" value="1"/>
</dbReference>
<proteinExistence type="predicted"/>
<dbReference type="SUPFAM" id="SSF56801">
    <property type="entry name" value="Acetyl-CoA synthetase-like"/>
    <property type="match status" value="1"/>
</dbReference>
<evidence type="ECO:0000259" key="1">
    <source>
        <dbReference type="Pfam" id="PF00501"/>
    </source>
</evidence>
<dbReference type="RefSeq" id="WP_100707288.1">
    <property type="nucleotide sequence ID" value="NZ_NPDL01000005.1"/>
</dbReference>
<dbReference type="Pfam" id="PF00501">
    <property type="entry name" value="AMP-binding"/>
    <property type="match status" value="1"/>
</dbReference>
<dbReference type="InterPro" id="IPR042099">
    <property type="entry name" value="ANL_N_sf"/>
</dbReference>
<dbReference type="OrthoDB" id="311554at2"/>
<sequence>MKTLADLYQSSKNKYGNQSAFLTKNSSGEFESVGYSELYELGLQLGTALIELEFPYQGHAAILADNRLEWIIADYAIVMAGGADVPRGTDVTDSDLNHILPHSGATIVFAENDSVLKKLYQNQNSIQNVHTIILIDKNAKGTGKELRFWDLVQRGKELRETGNREMENRISQIQEEDLFTLIYTAGTTGRPKGVPLTHRNIMSQINRIPIKLEAGERILSILPVWHSFERMFEMVCIYFGAGTYYSSVRTLKEDLKKVKPTFMASAPRLWESVYQGIYATVAKSSGIKQYLFHAALFFSSNIQSAKRWLGFRELDLTGRNAIVSFFVGIFKVLQYILNILPATLLDLIVLKKIRQATGGKLKGTVSGGGALPIHVDKFFNAIGIQVLEGYGLTETSPVISVRILDQAVMGTVGPLYKGTSIRIMDPNTSKILWATEEGGPKGYGIKGEIHVKGDQVMSGYYHDEENTRKVMNDGWFNTGDLGMMTYNDCLKIVGRTKETIVLLGGENVEPVPIENILSQSEFILQCMVIGQDQKYLSALIVPNPEFFPDYKSGIGFSSAEEEAKCAVKIQGVIKNSISSTNGFKSFERVVDFRLLPKPFETGDELTAKLSVKRHVVTDKYSGLIRDIYSGKKEEVLR</sequence>
<dbReference type="Proteomes" id="UP000232196">
    <property type="component" value="Unassembled WGS sequence"/>
</dbReference>
<dbReference type="PANTHER" id="PTHR43813">
    <property type="entry name" value="ACYL-ACTIVATING ENZYME 16, CHLOROPLASTIC-RELATED"/>
    <property type="match status" value="1"/>
</dbReference>
<gene>
    <name evidence="2" type="ORF">CH357_13535</name>
</gene>
<comment type="caution">
    <text evidence="2">The sequence shown here is derived from an EMBL/GenBank/DDBJ whole genome shotgun (WGS) entry which is preliminary data.</text>
</comment>
<name>A0A2M9XC15_9LEPT</name>
<reference evidence="2 3" key="1">
    <citation type="submission" date="2017-07" db="EMBL/GenBank/DDBJ databases">
        <title>Leptospira spp. isolated from tropical soils.</title>
        <authorList>
            <person name="Thibeaux R."/>
            <person name="Iraola G."/>
            <person name="Ferres I."/>
            <person name="Bierque E."/>
            <person name="Girault D."/>
            <person name="Soupe-Gilbert M.-E."/>
            <person name="Picardeau M."/>
            <person name="Goarant C."/>
        </authorList>
    </citation>
    <scope>NUCLEOTIDE SEQUENCE [LARGE SCALE GENOMIC DNA]</scope>
    <source>
        <strain evidence="2 3">MCA1-C-A1</strain>
    </source>
</reference>
<dbReference type="InterPro" id="IPR020845">
    <property type="entry name" value="AMP-binding_CS"/>
</dbReference>
<dbReference type="PANTHER" id="PTHR43813:SF1">
    <property type="entry name" value="ACYL-ACTIVATING ENZYME 16, CHLOROPLASTIC-RELATED"/>
    <property type="match status" value="1"/>
</dbReference>
<dbReference type="InterPro" id="IPR052987">
    <property type="entry name" value="Chloroplast_AMP-bd_Enzymes"/>
</dbReference>
<evidence type="ECO:0000313" key="2">
    <source>
        <dbReference type="EMBL" id="PJZ25220.1"/>
    </source>
</evidence>
<keyword evidence="3" id="KW-1185">Reference proteome</keyword>